<organism evidence="16 17">
    <name type="scientific">Duganella zoogloeoides</name>
    <dbReference type="NCBI Taxonomy" id="75659"/>
    <lineage>
        <taxon>Bacteria</taxon>
        <taxon>Pseudomonadati</taxon>
        <taxon>Pseudomonadota</taxon>
        <taxon>Betaproteobacteria</taxon>
        <taxon>Burkholderiales</taxon>
        <taxon>Oxalobacteraceae</taxon>
        <taxon>Telluria group</taxon>
        <taxon>Duganella</taxon>
    </lineage>
</organism>
<dbReference type="Proteomes" id="UP001326110">
    <property type="component" value="Chromosome"/>
</dbReference>
<gene>
    <name evidence="16" type="ORF">SR858_04055</name>
</gene>
<keyword evidence="8 16" id="KW-0418">Kinase</keyword>
<comment type="similarity">
    <text evidence="2">Belongs to the bacterial diacylglycerol kinase family.</text>
</comment>
<reference evidence="16 17" key="1">
    <citation type="submission" date="2023-11" db="EMBL/GenBank/DDBJ databases">
        <title>MicrobeMod: A computational toolkit for identifying prokaryotic methylation and restriction-modification with nanopore sequencing.</title>
        <authorList>
            <person name="Crits-Christoph A."/>
            <person name="Kang S.C."/>
            <person name="Lee H."/>
            <person name="Ostrov N."/>
        </authorList>
    </citation>
    <scope>NUCLEOTIDE SEQUENCE [LARGE SCALE GENOMIC DNA]</scope>
    <source>
        <strain evidence="16 17">ATCC 25935</strain>
    </source>
</reference>
<dbReference type="GeneID" id="43166897"/>
<dbReference type="CDD" id="cd14263">
    <property type="entry name" value="DAGK_IM_like"/>
    <property type="match status" value="1"/>
</dbReference>
<dbReference type="GO" id="GO:0004143">
    <property type="term" value="F:ATP-dependent diacylglycerol kinase activity"/>
    <property type="evidence" value="ECO:0007669"/>
    <property type="project" value="UniProtKB-EC"/>
</dbReference>
<keyword evidence="5 16" id="KW-0808">Transferase</keyword>
<evidence type="ECO:0000313" key="16">
    <source>
        <dbReference type="EMBL" id="WQH05523.1"/>
    </source>
</evidence>
<evidence type="ECO:0000256" key="2">
    <source>
        <dbReference type="ARBA" id="ARBA00005967"/>
    </source>
</evidence>
<accession>A0ABZ0Y1D0</accession>
<proteinExistence type="inferred from homology"/>
<comment type="subcellular location">
    <subcellularLocation>
        <location evidence="1">Cell membrane</location>
        <topology evidence="1">Multi-pass membrane protein</topology>
    </subcellularLocation>
</comment>
<evidence type="ECO:0000256" key="6">
    <source>
        <dbReference type="ARBA" id="ARBA00022692"/>
    </source>
</evidence>
<dbReference type="Pfam" id="PF01219">
    <property type="entry name" value="DAGK_prokar"/>
    <property type="match status" value="1"/>
</dbReference>
<protein>
    <submittedName>
        <fullName evidence="16">Diacylglycerol kinase</fullName>
        <ecNumber evidence="16">2.7.1.107</ecNumber>
    </submittedName>
</protein>
<keyword evidence="6 15" id="KW-0812">Transmembrane</keyword>
<evidence type="ECO:0000256" key="3">
    <source>
        <dbReference type="ARBA" id="ARBA00022475"/>
    </source>
</evidence>
<dbReference type="RefSeq" id="WP_084670047.1">
    <property type="nucleotide sequence ID" value="NZ_CP140152.1"/>
</dbReference>
<feature type="transmembrane region" description="Helical" evidence="15">
    <location>
        <begin position="92"/>
        <end position="118"/>
    </location>
</feature>
<evidence type="ECO:0000256" key="12">
    <source>
        <dbReference type="ARBA" id="ARBA00023136"/>
    </source>
</evidence>
<dbReference type="EMBL" id="CP140152">
    <property type="protein sequence ID" value="WQH05523.1"/>
    <property type="molecule type" value="Genomic_DNA"/>
</dbReference>
<dbReference type="InterPro" id="IPR036945">
    <property type="entry name" value="DAGK_sf"/>
</dbReference>
<keyword evidence="9" id="KW-0067">ATP-binding</keyword>
<keyword evidence="3" id="KW-1003">Cell membrane</keyword>
<keyword evidence="12 15" id="KW-0472">Membrane</keyword>
<evidence type="ECO:0000256" key="7">
    <source>
        <dbReference type="ARBA" id="ARBA00022741"/>
    </source>
</evidence>
<evidence type="ECO:0000256" key="8">
    <source>
        <dbReference type="ARBA" id="ARBA00022777"/>
    </source>
</evidence>
<evidence type="ECO:0000256" key="11">
    <source>
        <dbReference type="ARBA" id="ARBA00023098"/>
    </source>
</evidence>
<keyword evidence="7" id="KW-0547">Nucleotide-binding</keyword>
<evidence type="ECO:0000256" key="4">
    <source>
        <dbReference type="ARBA" id="ARBA00022516"/>
    </source>
</evidence>
<keyword evidence="4" id="KW-0444">Lipid biosynthesis</keyword>
<evidence type="ECO:0000256" key="15">
    <source>
        <dbReference type="SAM" id="Phobius"/>
    </source>
</evidence>
<sequence>MKNQPFYRRLGFAWHGIVSAWRTEMSMRQQSVAAVGVIITLLWLRPAPVWWALLLLNCGLVLAAELFNSALEHALDHLHPAPHPAIGLAKDCAAGAVLLLSVTGVALFACFLCETFLVQY</sequence>
<dbReference type="PANTHER" id="PTHR34299">
    <property type="entry name" value="DIACYLGLYCEROL KINASE"/>
    <property type="match status" value="1"/>
</dbReference>
<keyword evidence="11" id="KW-0443">Lipid metabolism</keyword>
<name>A0ABZ0Y1D0_9BURK</name>
<dbReference type="PANTHER" id="PTHR34299:SF1">
    <property type="entry name" value="DIACYLGLYCEROL KINASE"/>
    <property type="match status" value="1"/>
</dbReference>
<evidence type="ECO:0000256" key="10">
    <source>
        <dbReference type="ARBA" id="ARBA00022989"/>
    </source>
</evidence>
<keyword evidence="17" id="KW-1185">Reference proteome</keyword>
<dbReference type="Gene3D" id="1.10.287.3610">
    <property type="match status" value="1"/>
</dbReference>
<evidence type="ECO:0000256" key="9">
    <source>
        <dbReference type="ARBA" id="ARBA00022840"/>
    </source>
</evidence>
<dbReference type="EC" id="2.7.1.107" evidence="16"/>
<evidence type="ECO:0000256" key="13">
    <source>
        <dbReference type="ARBA" id="ARBA00023209"/>
    </source>
</evidence>
<keyword evidence="10 15" id="KW-1133">Transmembrane helix</keyword>
<evidence type="ECO:0000256" key="14">
    <source>
        <dbReference type="ARBA" id="ARBA00023264"/>
    </source>
</evidence>
<evidence type="ECO:0000256" key="5">
    <source>
        <dbReference type="ARBA" id="ARBA00022679"/>
    </source>
</evidence>
<evidence type="ECO:0000256" key="1">
    <source>
        <dbReference type="ARBA" id="ARBA00004651"/>
    </source>
</evidence>
<evidence type="ECO:0000313" key="17">
    <source>
        <dbReference type="Proteomes" id="UP001326110"/>
    </source>
</evidence>
<dbReference type="InterPro" id="IPR000829">
    <property type="entry name" value="DAGK"/>
</dbReference>
<keyword evidence="14" id="KW-1208">Phospholipid metabolism</keyword>
<keyword evidence="13" id="KW-0594">Phospholipid biosynthesis</keyword>